<protein>
    <recommendedName>
        <fullName evidence="10">Toll-interacting protein</fullName>
    </recommendedName>
</protein>
<keyword evidence="5" id="KW-0395">Inflammatory response</keyword>
<dbReference type="InterPro" id="IPR035892">
    <property type="entry name" value="C2_domain_sf"/>
</dbReference>
<dbReference type="InterPro" id="IPR003892">
    <property type="entry name" value="CUE"/>
</dbReference>
<dbReference type="GO" id="GO:0031624">
    <property type="term" value="F:ubiquitin conjugating enzyme binding"/>
    <property type="evidence" value="ECO:0000318"/>
    <property type="project" value="GO_Central"/>
</dbReference>
<dbReference type="Pfam" id="PF02845">
    <property type="entry name" value="CUE"/>
    <property type="match status" value="1"/>
</dbReference>
<name>B3SC10_TRIAD</name>
<dbReference type="HOGENOM" id="CLU_067725_0_0_1"/>
<evidence type="ECO:0000256" key="1">
    <source>
        <dbReference type="ARBA" id="ARBA00009278"/>
    </source>
</evidence>
<dbReference type="GO" id="GO:0045087">
    <property type="term" value="P:innate immune response"/>
    <property type="evidence" value="ECO:0007669"/>
    <property type="project" value="UniProtKB-KW"/>
</dbReference>
<evidence type="ECO:0000256" key="2">
    <source>
        <dbReference type="ARBA" id="ARBA00022588"/>
    </source>
</evidence>
<dbReference type="CTD" id="6758963"/>
<keyword evidence="4" id="KW-0072">Autophagy</keyword>
<dbReference type="STRING" id="10228.B3SC10"/>
<dbReference type="OrthoDB" id="9942608at2759"/>
<gene>
    <name evidence="8" type="ORF">TRIADDRAFT_61808</name>
</gene>
<dbReference type="EMBL" id="DS985267">
    <property type="protein sequence ID" value="EDV19768.1"/>
    <property type="molecule type" value="Genomic_DNA"/>
</dbReference>
<evidence type="ECO:0000256" key="5">
    <source>
        <dbReference type="ARBA" id="ARBA00023198"/>
    </source>
</evidence>
<evidence type="ECO:0000259" key="6">
    <source>
        <dbReference type="PROSITE" id="PS50004"/>
    </source>
</evidence>
<dbReference type="SUPFAM" id="SSF49562">
    <property type="entry name" value="C2 domain (Calcium/lipid-binding domain, CaLB)"/>
    <property type="match status" value="1"/>
</dbReference>
<dbReference type="eggNOG" id="ENOG502QWQA">
    <property type="taxonomic scope" value="Eukaryota"/>
</dbReference>
<dbReference type="RefSeq" id="XP_002117792.1">
    <property type="nucleotide sequence ID" value="XM_002117756.1"/>
</dbReference>
<dbReference type="Gene3D" id="2.60.40.150">
    <property type="entry name" value="C2 domain"/>
    <property type="match status" value="1"/>
</dbReference>
<dbReference type="CDD" id="cd14279">
    <property type="entry name" value="CUE"/>
    <property type="match status" value="1"/>
</dbReference>
<feature type="domain" description="C2" evidence="6">
    <location>
        <begin position="47"/>
        <end position="165"/>
    </location>
</feature>
<dbReference type="KEGG" id="tad:TRIADDRAFT_61808"/>
<dbReference type="PROSITE" id="PS50004">
    <property type="entry name" value="C2"/>
    <property type="match status" value="1"/>
</dbReference>
<dbReference type="SUPFAM" id="SSF46934">
    <property type="entry name" value="UBA-like"/>
    <property type="match status" value="1"/>
</dbReference>
<keyword evidence="9" id="KW-1185">Reference proteome</keyword>
<comment type="similarity">
    <text evidence="1">Belongs to the tollip family.</text>
</comment>
<reference evidence="8 9" key="1">
    <citation type="journal article" date="2008" name="Nature">
        <title>The Trichoplax genome and the nature of placozoans.</title>
        <authorList>
            <person name="Srivastava M."/>
            <person name="Begovic E."/>
            <person name="Chapman J."/>
            <person name="Putnam N.H."/>
            <person name="Hellsten U."/>
            <person name="Kawashima T."/>
            <person name="Kuo A."/>
            <person name="Mitros T."/>
            <person name="Salamov A."/>
            <person name="Carpenter M.L."/>
            <person name="Signorovitch A.Y."/>
            <person name="Moreno M.A."/>
            <person name="Kamm K."/>
            <person name="Grimwood J."/>
            <person name="Schmutz J."/>
            <person name="Shapiro H."/>
            <person name="Grigoriev I.V."/>
            <person name="Buss L.W."/>
            <person name="Schierwater B."/>
            <person name="Dellaporta S.L."/>
            <person name="Rokhsar D.S."/>
        </authorList>
    </citation>
    <scope>NUCLEOTIDE SEQUENCE [LARGE SCALE GENOMIC DNA]</scope>
    <source>
        <strain evidence="8 9">Grell-BS-1999</strain>
    </source>
</reference>
<dbReference type="PANTHER" id="PTHR16461">
    <property type="entry name" value="TOLL-INTERACTING PROTEIN"/>
    <property type="match status" value="1"/>
</dbReference>
<evidence type="ECO:0000313" key="9">
    <source>
        <dbReference type="Proteomes" id="UP000009022"/>
    </source>
</evidence>
<dbReference type="GO" id="GO:0006914">
    <property type="term" value="P:autophagy"/>
    <property type="evidence" value="ECO:0007669"/>
    <property type="project" value="UniProtKB-KW"/>
</dbReference>
<dbReference type="GO" id="GO:0005737">
    <property type="term" value="C:cytoplasm"/>
    <property type="evidence" value="ECO:0000318"/>
    <property type="project" value="GO_Central"/>
</dbReference>
<dbReference type="InParanoid" id="B3SC10"/>
<keyword evidence="3" id="KW-0391">Immunity</keyword>
<dbReference type="FunFam" id="1.10.8.10:FF:000036">
    <property type="entry name" value="Toll-interacting protein-like Protein"/>
    <property type="match status" value="1"/>
</dbReference>
<dbReference type="GO" id="GO:0006511">
    <property type="term" value="P:ubiquitin-dependent protein catabolic process"/>
    <property type="evidence" value="ECO:0000318"/>
    <property type="project" value="GO_Central"/>
</dbReference>
<organism evidence="8 9">
    <name type="scientific">Trichoplax adhaerens</name>
    <name type="common">Trichoplax reptans</name>
    <dbReference type="NCBI Taxonomy" id="10228"/>
    <lineage>
        <taxon>Eukaryota</taxon>
        <taxon>Metazoa</taxon>
        <taxon>Placozoa</taxon>
        <taxon>Uniplacotomia</taxon>
        <taxon>Trichoplacea</taxon>
        <taxon>Trichoplacidae</taxon>
        <taxon>Trichoplax</taxon>
    </lineage>
</organism>
<evidence type="ECO:0000256" key="3">
    <source>
        <dbReference type="ARBA" id="ARBA00022859"/>
    </source>
</evidence>
<dbReference type="Proteomes" id="UP000009022">
    <property type="component" value="Unassembled WGS sequence"/>
</dbReference>
<dbReference type="InterPro" id="IPR009060">
    <property type="entry name" value="UBA-like_sf"/>
</dbReference>
<dbReference type="FunCoup" id="B3SC10">
    <property type="interactions" value="1111"/>
</dbReference>
<evidence type="ECO:0000313" key="8">
    <source>
        <dbReference type="EMBL" id="EDV19768.1"/>
    </source>
</evidence>
<dbReference type="Pfam" id="PF00168">
    <property type="entry name" value="C2"/>
    <property type="match status" value="1"/>
</dbReference>
<dbReference type="AlphaFoldDB" id="B3SC10"/>
<feature type="domain" description="CUE" evidence="7">
    <location>
        <begin position="224"/>
        <end position="267"/>
    </location>
</feature>
<sequence length="267" mass="30079">MEVTQTNSNHNNQLQKWRNKVVTGNLSDDFLRISSSRPVVPFQQTGFQSQVHFSPINYYPIVQTQGTLKITVAQAKLVKNYGYTRMDPYCKIRVGHNVMETPTDGNGSKTPRWNKTFTFPLPSGVDSIYLEIYSERSIVSDDRIAWMHINIPEAVMNHETVEDWYSLTGKQGENKEGMIKLILSYYPPSGSPVQQHAVPNPTQTSNRQGYDMNAQISQMTSSYESTASVESIKGMFPTIDEEVIRSVLASNGWNVNAAINDLLSMNS</sequence>
<evidence type="ECO:0008006" key="10">
    <source>
        <dbReference type="Google" id="ProtNLM"/>
    </source>
</evidence>
<dbReference type="SMART" id="SM00546">
    <property type="entry name" value="CUE"/>
    <property type="match status" value="1"/>
</dbReference>
<evidence type="ECO:0000259" key="7">
    <source>
        <dbReference type="PROSITE" id="PS51140"/>
    </source>
</evidence>
<dbReference type="InterPro" id="IPR000008">
    <property type="entry name" value="C2_dom"/>
</dbReference>
<dbReference type="InterPro" id="IPR037301">
    <property type="entry name" value="Tollip_C2"/>
</dbReference>
<dbReference type="PROSITE" id="PS51140">
    <property type="entry name" value="CUE"/>
    <property type="match status" value="1"/>
</dbReference>
<proteinExistence type="inferred from homology"/>
<dbReference type="CDD" id="cd04016">
    <property type="entry name" value="C2_Tollip"/>
    <property type="match status" value="1"/>
</dbReference>
<dbReference type="GeneID" id="6758963"/>
<accession>B3SC10</accession>
<dbReference type="PhylomeDB" id="B3SC10"/>
<dbReference type="SMART" id="SM00239">
    <property type="entry name" value="C2"/>
    <property type="match status" value="1"/>
</dbReference>
<dbReference type="PANTHER" id="PTHR16461:SF5">
    <property type="entry name" value="TOLL-INTERACTING PROTEIN"/>
    <property type="match status" value="1"/>
</dbReference>
<dbReference type="OMA" id="IYIQIFD"/>
<dbReference type="GO" id="GO:0043130">
    <property type="term" value="F:ubiquitin binding"/>
    <property type="evidence" value="ECO:0000318"/>
    <property type="project" value="GO_Central"/>
</dbReference>
<evidence type="ECO:0000256" key="4">
    <source>
        <dbReference type="ARBA" id="ARBA00023006"/>
    </source>
</evidence>
<keyword evidence="2" id="KW-0399">Innate immunity</keyword>
<dbReference type="Gene3D" id="1.10.8.10">
    <property type="entry name" value="DNA helicase RuvA subunit, C-terminal domain"/>
    <property type="match status" value="1"/>
</dbReference>